<proteinExistence type="predicted"/>
<evidence type="ECO:0000313" key="2">
    <source>
        <dbReference type="Proteomes" id="UP000507470"/>
    </source>
</evidence>
<protein>
    <submittedName>
        <fullName evidence="1">Uncharacterized protein</fullName>
    </submittedName>
</protein>
<reference evidence="1 2" key="1">
    <citation type="submission" date="2020-06" db="EMBL/GenBank/DDBJ databases">
        <authorList>
            <person name="Li R."/>
            <person name="Bekaert M."/>
        </authorList>
    </citation>
    <scope>NUCLEOTIDE SEQUENCE [LARGE SCALE GENOMIC DNA]</scope>
    <source>
        <strain evidence="2">wild</strain>
    </source>
</reference>
<gene>
    <name evidence="1" type="ORF">MCOR_31762</name>
</gene>
<accession>A0A6J8CQZ5</accession>
<dbReference type="EMBL" id="CACVKT020005675">
    <property type="protein sequence ID" value="CAC5397312.1"/>
    <property type="molecule type" value="Genomic_DNA"/>
</dbReference>
<evidence type="ECO:0000313" key="1">
    <source>
        <dbReference type="EMBL" id="CAC5397312.1"/>
    </source>
</evidence>
<sequence length="154" mass="17783">MGNPTTKITKCLWRRSNLSENDFRRAVRIELAKQKNKEKENILETRTKDATIFHKLIRNNRKKGHDAIMGLEVNGKTNVENDNIINGFQEQFSSLTTFNEKTHVKAAFDTVIHSHMLRRVFLAGNDDGHWGLIKDLHENAKSIDKLTKQSDKEV</sequence>
<dbReference type="OrthoDB" id="10395736at2759"/>
<keyword evidence="2" id="KW-1185">Reference proteome</keyword>
<name>A0A6J8CQZ5_MYTCO</name>
<dbReference type="AlphaFoldDB" id="A0A6J8CQZ5"/>
<dbReference type="Proteomes" id="UP000507470">
    <property type="component" value="Unassembled WGS sequence"/>
</dbReference>
<organism evidence="1 2">
    <name type="scientific">Mytilus coruscus</name>
    <name type="common">Sea mussel</name>
    <dbReference type="NCBI Taxonomy" id="42192"/>
    <lineage>
        <taxon>Eukaryota</taxon>
        <taxon>Metazoa</taxon>
        <taxon>Spiralia</taxon>
        <taxon>Lophotrochozoa</taxon>
        <taxon>Mollusca</taxon>
        <taxon>Bivalvia</taxon>
        <taxon>Autobranchia</taxon>
        <taxon>Pteriomorphia</taxon>
        <taxon>Mytilida</taxon>
        <taxon>Mytiloidea</taxon>
        <taxon>Mytilidae</taxon>
        <taxon>Mytilinae</taxon>
        <taxon>Mytilus</taxon>
    </lineage>
</organism>